<dbReference type="AlphaFoldDB" id="A0A6I6N3N1"/>
<evidence type="ECO:0000256" key="4">
    <source>
        <dbReference type="ARBA" id="ARBA00022989"/>
    </source>
</evidence>
<name>A0A6I6N3N1_9ACTN</name>
<dbReference type="InterPro" id="IPR042094">
    <property type="entry name" value="T2SS_GspF_sf"/>
</dbReference>
<dbReference type="PANTHER" id="PTHR35007:SF3">
    <property type="entry name" value="POSSIBLE CONSERVED ALANINE RICH MEMBRANE PROTEIN"/>
    <property type="match status" value="1"/>
</dbReference>
<feature type="transmembrane region" description="Helical" evidence="6">
    <location>
        <begin position="255"/>
        <end position="276"/>
    </location>
</feature>
<keyword evidence="3 6" id="KW-0812">Transmembrane</keyword>
<dbReference type="RefSeq" id="WP_158926688.1">
    <property type="nucleotide sequence ID" value="NZ_CP047020.1"/>
</dbReference>
<keyword evidence="2" id="KW-1003">Cell membrane</keyword>
<dbReference type="Proteomes" id="UP000436138">
    <property type="component" value="Chromosome"/>
</dbReference>
<keyword evidence="4 6" id="KW-1133">Transmembrane helix</keyword>
<keyword evidence="9" id="KW-1185">Reference proteome</keyword>
<evidence type="ECO:0000256" key="2">
    <source>
        <dbReference type="ARBA" id="ARBA00022475"/>
    </source>
</evidence>
<dbReference type="KEGG" id="sbro:GQF42_35090"/>
<dbReference type="InterPro" id="IPR018076">
    <property type="entry name" value="T2SS_GspF_dom"/>
</dbReference>
<evidence type="ECO:0000256" key="6">
    <source>
        <dbReference type="SAM" id="Phobius"/>
    </source>
</evidence>
<sequence length="305" mass="31716">MSSLLGPAASTGAAVACGTVFGLGLVAIGYGAVRRAVREEQYGPWRALVARLPADWTTRRVVTSVTAGAVAGVLTTWPVAAVLTTVAVLTLPGLLGPDRHTARRTERMEALATWTEMLRDTLSAAAGLEQAVLATADIAPAALERELRELAFAVRSGHPLPAALRAFAEDVDDPLADVVVAALVMAAEQQASHLVPLLGELAESVREQVAMRQRIDAGRASVRTGVRVTVIVTLGMAVGLVVFNRPYLDPFNTLTGQVVLAMVGALFTASFAYLTAIGHIEEPVRLISPTASGAALAGSEPGGAR</sequence>
<dbReference type="Pfam" id="PF00482">
    <property type="entry name" value="T2SSF"/>
    <property type="match status" value="1"/>
</dbReference>
<feature type="transmembrane region" description="Helical" evidence="6">
    <location>
        <begin position="12"/>
        <end position="33"/>
    </location>
</feature>
<keyword evidence="5 6" id="KW-0472">Membrane</keyword>
<evidence type="ECO:0000256" key="5">
    <source>
        <dbReference type="ARBA" id="ARBA00023136"/>
    </source>
</evidence>
<dbReference type="PANTHER" id="PTHR35007">
    <property type="entry name" value="INTEGRAL MEMBRANE PROTEIN-RELATED"/>
    <property type="match status" value="1"/>
</dbReference>
<evidence type="ECO:0000256" key="1">
    <source>
        <dbReference type="ARBA" id="ARBA00004651"/>
    </source>
</evidence>
<feature type="domain" description="Type II secretion system protein GspF" evidence="7">
    <location>
        <begin position="115"/>
        <end position="240"/>
    </location>
</feature>
<evidence type="ECO:0000259" key="7">
    <source>
        <dbReference type="Pfam" id="PF00482"/>
    </source>
</evidence>
<dbReference type="EMBL" id="CP047020">
    <property type="protein sequence ID" value="QHA07828.1"/>
    <property type="molecule type" value="Genomic_DNA"/>
</dbReference>
<feature type="transmembrane region" description="Helical" evidence="6">
    <location>
        <begin position="224"/>
        <end position="243"/>
    </location>
</feature>
<protein>
    <submittedName>
        <fullName evidence="8">Type II secretion protein F</fullName>
    </submittedName>
</protein>
<dbReference type="GO" id="GO:0005886">
    <property type="term" value="C:plasma membrane"/>
    <property type="evidence" value="ECO:0007669"/>
    <property type="project" value="UniProtKB-SubCell"/>
</dbReference>
<evidence type="ECO:0000313" key="9">
    <source>
        <dbReference type="Proteomes" id="UP000436138"/>
    </source>
</evidence>
<evidence type="ECO:0000256" key="3">
    <source>
        <dbReference type="ARBA" id="ARBA00022692"/>
    </source>
</evidence>
<comment type="subcellular location">
    <subcellularLocation>
        <location evidence="1">Cell membrane</location>
        <topology evidence="1">Multi-pass membrane protein</topology>
    </subcellularLocation>
</comment>
<dbReference type="Gene3D" id="1.20.81.30">
    <property type="entry name" value="Type II secretion system (T2SS), domain F"/>
    <property type="match status" value="1"/>
</dbReference>
<gene>
    <name evidence="8" type="ORF">GQF42_35090</name>
</gene>
<accession>A0A6I6N3N1</accession>
<proteinExistence type="predicted"/>
<reference evidence="8 9" key="1">
    <citation type="submission" date="2019-12" db="EMBL/GenBank/DDBJ databases">
        <title>Streptomyces sp. strain T44 isolated from rhizosphere soil of Broussonetia papyrifera.</title>
        <authorList>
            <person name="Mo P."/>
        </authorList>
    </citation>
    <scope>NUCLEOTIDE SEQUENCE [LARGE SCALE GENOMIC DNA]</scope>
    <source>
        <strain evidence="8 9">T44</strain>
    </source>
</reference>
<organism evidence="8 9">
    <name type="scientific">Streptomyces broussonetiae</name>
    <dbReference type="NCBI Taxonomy" id="2686304"/>
    <lineage>
        <taxon>Bacteria</taxon>
        <taxon>Bacillati</taxon>
        <taxon>Actinomycetota</taxon>
        <taxon>Actinomycetes</taxon>
        <taxon>Kitasatosporales</taxon>
        <taxon>Streptomycetaceae</taxon>
        <taxon>Streptomyces</taxon>
    </lineage>
</organism>
<evidence type="ECO:0000313" key="8">
    <source>
        <dbReference type="EMBL" id="QHA07828.1"/>
    </source>
</evidence>